<evidence type="ECO:0000313" key="12">
    <source>
        <dbReference type="EMBL" id="SVC66680.1"/>
    </source>
</evidence>
<keyword evidence="10" id="KW-0594">Phospholipid biosynthesis</keyword>
<gene>
    <name evidence="12" type="ORF">METZ01_LOCUS319534</name>
</gene>
<evidence type="ECO:0000256" key="5">
    <source>
        <dbReference type="ARBA" id="ARBA00022692"/>
    </source>
</evidence>
<evidence type="ECO:0000256" key="6">
    <source>
        <dbReference type="ARBA" id="ARBA00022695"/>
    </source>
</evidence>
<dbReference type="GO" id="GO:0016024">
    <property type="term" value="P:CDP-diacylglycerol biosynthetic process"/>
    <property type="evidence" value="ECO:0007669"/>
    <property type="project" value="TreeGrafter"/>
</dbReference>
<proteinExistence type="predicted"/>
<keyword evidence="4" id="KW-0808">Transferase</keyword>
<evidence type="ECO:0000256" key="9">
    <source>
        <dbReference type="ARBA" id="ARBA00023136"/>
    </source>
</evidence>
<dbReference type="EMBL" id="UINC01103919">
    <property type="protein sequence ID" value="SVC66680.1"/>
    <property type="molecule type" value="Genomic_DNA"/>
</dbReference>
<evidence type="ECO:0000256" key="10">
    <source>
        <dbReference type="ARBA" id="ARBA00023209"/>
    </source>
</evidence>
<organism evidence="12">
    <name type="scientific">marine metagenome</name>
    <dbReference type="NCBI Taxonomy" id="408172"/>
    <lineage>
        <taxon>unclassified sequences</taxon>
        <taxon>metagenomes</taxon>
        <taxon>ecological metagenomes</taxon>
    </lineage>
</organism>
<keyword evidence="9" id="KW-0472">Membrane</keyword>
<keyword evidence="2" id="KW-1003">Cell membrane</keyword>
<evidence type="ECO:0000256" key="4">
    <source>
        <dbReference type="ARBA" id="ARBA00022679"/>
    </source>
</evidence>
<evidence type="ECO:0000256" key="3">
    <source>
        <dbReference type="ARBA" id="ARBA00022516"/>
    </source>
</evidence>
<evidence type="ECO:0000256" key="11">
    <source>
        <dbReference type="ARBA" id="ARBA00023264"/>
    </source>
</evidence>
<sequence length="78" mass="8676">FHQQEWLGNVFDLKDAIVFGIITGVFGQLGDFTESLLKRDANVKDSGGLLLGHGGVLDRFDSLIFATPLTYLYLQFII</sequence>
<dbReference type="GO" id="GO:0005886">
    <property type="term" value="C:plasma membrane"/>
    <property type="evidence" value="ECO:0007669"/>
    <property type="project" value="UniProtKB-SubCell"/>
</dbReference>
<keyword evidence="7" id="KW-1133">Transmembrane helix</keyword>
<dbReference type="PANTHER" id="PTHR46382">
    <property type="entry name" value="PHOSPHATIDATE CYTIDYLYLTRANSFERASE"/>
    <property type="match status" value="1"/>
</dbReference>
<evidence type="ECO:0000256" key="2">
    <source>
        <dbReference type="ARBA" id="ARBA00022475"/>
    </source>
</evidence>
<accession>A0A382P1C9</accession>
<comment type="subcellular location">
    <subcellularLocation>
        <location evidence="1">Cell membrane</location>
        <topology evidence="1">Multi-pass membrane protein</topology>
    </subcellularLocation>
</comment>
<protein>
    <recommendedName>
        <fullName evidence="13">Phosphatidate cytidylyltransferase</fullName>
    </recommendedName>
</protein>
<reference evidence="12" key="1">
    <citation type="submission" date="2018-05" db="EMBL/GenBank/DDBJ databases">
        <authorList>
            <person name="Lanie J.A."/>
            <person name="Ng W.-L."/>
            <person name="Kazmierczak K.M."/>
            <person name="Andrzejewski T.M."/>
            <person name="Davidsen T.M."/>
            <person name="Wayne K.J."/>
            <person name="Tettelin H."/>
            <person name="Glass J.I."/>
            <person name="Rusch D."/>
            <person name="Podicherti R."/>
            <person name="Tsui H.-C.T."/>
            <person name="Winkler M.E."/>
        </authorList>
    </citation>
    <scope>NUCLEOTIDE SEQUENCE</scope>
</reference>
<dbReference type="AlphaFoldDB" id="A0A382P1C9"/>
<keyword evidence="8" id="KW-0443">Lipid metabolism</keyword>
<keyword evidence="11" id="KW-1208">Phospholipid metabolism</keyword>
<evidence type="ECO:0000256" key="1">
    <source>
        <dbReference type="ARBA" id="ARBA00004651"/>
    </source>
</evidence>
<feature type="non-terminal residue" evidence="12">
    <location>
        <position position="1"/>
    </location>
</feature>
<dbReference type="Pfam" id="PF01148">
    <property type="entry name" value="CTP_transf_1"/>
    <property type="match status" value="1"/>
</dbReference>
<keyword evidence="5" id="KW-0812">Transmembrane</keyword>
<keyword evidence="6" id="KW-0548">Nucleotidyltransferase</keyword>
<evidence type="ECO:0000256" key="8">
    <source>
        <dbReference type="ARBA" id="ARBA00023098"/>
    </source>
</evidence>
<keyword evidence="3" id="KW-0444">Lipid biosynthesis</keyword>
<dbReference type="PANTHER" id="PTHR46382:SF1">
    <property type="entry name" value="PHOSPHATIDATE CYTIDYLYLTRANSFERASE"/>
    <property type="match status" value="1"/>
</dbReference>
<dbReference type="GO" id="GO:0004605">
    <property type="term" value="F:phosphatidate cytidylyltransferase activity"/>
    <property type="evidence" value="ECO:0007669"/>
    <property type="project" value="TreeGrafter"/>
</dbReference>
<evidence type="ECO:0000256" key="7">
    <source>
        <dbReference type="ARBA" id="ARBA00022989"/>
    </source>
</evidence>
<evidence type="ECO:0008006" key="13">
    <source>
        <dbReference type="Google" id="ProtNLM"/>
    </source>
</evidence>
<name>A0A382P1C9_9ZZZZ</name>